<dbReference type="AlphaFoldDB" id="A0A845L7K3"/>
<dbReference type="Proteomes" id="UP000463470">
    <property type="component" value="Unassembled WGS sequence"/>
</dbReference>
<dbReference type="Pfam" id="PF12840">
    <property type="entry name" value="HTH_20"/>
    <property type="match status" value="1"/>
</dbReference>
<sequence length="247" mass="26818">MFEDAQKVSSVFADRTRFSIYQYIVNHPNATCTVKEIAQEFSIHPNVARLHLSKLEEIGLLESGWDHQSMPGRPGRVYSLRKKAITLHFPPREYQLLCDLTLDALDDVGAAGMVALNRVGHAHGVRLAQGIRSGNGAVVNGKAAGTGNDNRVAGESFDELTAIESLAVSAVTCDDARTVIRLRNCPFRESAERRHHLTCPLHRAILRGVWETLYGPAAMESLSCQALGDACCEIGVLPGASDEEVGA</sequence>
<gene>
    <name evidence="2" type="ORF">GTO91_08320</name>
</gene>
<evidence type="ECO:0000259" key="1">
    <source>
        <dbReference type="Pfam" id="PF18546"/>
    </source>
</evidence>
<dbReference type="CDD" id="cd00090">
    <property type="entry name" value="HTH_ARSR"/>
    <property type="match status" value="1"/>
</dbReference>
<feature type="domain" description="Metanogen output" evidence="1">
    <location>
        <begin position="170"/>
        <end position="233"/>
    </location>
</feature>
<reference evidence="2 3" key="1">
    <citation type="submission" date="2020-01" db="EMBL/GenBank/DDBJ databases">
        <title>Whole-genome sequence of Heliobacterium undosum DSM 13378.</title>
        <authorList>
            <person name="Kyndt J.A."/>
            <person name="Meyer T.E."/>
        </authorList>
    </citation>
    <scope>NUCLEOTIDE SEQUENCE [LARGE SCALE GENOMIC DNA]</scope>
    <source>
        <strain evidence="2 3">DSM 13378</strain>
    </source>
</reference>
<dbReference type="OrthoDB" id="2729610at2"/>
<dbReference type="InterPro" id="IPR036388">
    <property type="entry name" value="WH-like_DNA-bd_sf"/>
</dbReference>
<organism evidence="2 3">
    <name type="scientific">Heliomicrobium undosum</name>
    <dbReference type="NCBI Taxonomy" id="121734"/>
    <lineage>
        <taxon>Bacteria</taxon>
        <taxon>Bacillati</taxon>
        <taxon>Bacillota</taxon>
        <taxon>Clostridia</taxon>
        <taxon>Eubacteriales</taxon>
        <taxon>Heliobacteriaceae</taxon>
        <taxon>Heliomicrobium</taxon>
    </lineage>
</organism>
<dbReference type="EMBL" id="WXEY01000007">
    <property type="protein sequence ID" value="MZP29708.1"/>
    <property type="molecule type" value="Genomic_DNA"/>
</dbReference>
<dbReference type="SUPFAM" id="SSF46785">
    <property type="entry name" value="Winged helix' DNA-binding domain"/>
    <property type="match status" value="1"/>
</dbReference>
<comment type="caution">
    <text evidence="2">The sequence shown here is derived from an EMBL/GenBank/DDBJ whole genome shotgun (WGS) entry which is preliminary data.</text>
</comment>
<dbReference type="InterPro" id="IPR011991">
    <property type="entry name" value="ArsR-like_HTH"/>
</dbReference>
<accession>A0A845L7K3</accession>
<dbReference type="Pfam" id="PF18546">
    <property type="entry name" value="MetOD1"/>
    <property type="match status" value="1"/>
</dbReference>
<proteinExistence type="predicted"/>
<evidence type="ECO:0000313" key="2">
    <source>
        <dbReference type="EMBL" id="MZP29708.1"/>
    </source>
</evidence>
<dbReference type="InterPro" id="IPR036390">
    <property type="entry name" value="WH_DNA-bd_sf"/>
</dbReference>
<dbReference type="InterPro" id="IPR041359">
    <property type="entry name" value="MetOD1"/>
</dbReference>
<dbReference type="RefSeq" id="WP_161257682.1">
    <property type="nucleotide sequence ID" value="NZ_WXEY01000007.1"/>
</dbReference>
<name>A0A845L7K3_9FIRM</name>
<protein>
    <submittedName>
        <fullName evidence="2">Helix-turn-helix domain-containing protein</fullName>
    </submittedName>
</protein>
<keyword evidence="3" id="KW-1185">Reference proteome</keyword>
<dbReference type="Gene3D" id="1.10.10.10">
    <property type="entry name" value="Winged helix-like DNA-binding domain superfamily/Winged helix DNA-binding domain"/>
    <property type="match status" value="1"/>
</dbReference>
<evidence type="ECO:0000313" key="3">
    <source>
        <dbReference type="Proteomes" id="UP000463470"/>
    </source>
</evidence>